<keyword evidence="3" id="KW-0732">Signal</keyword>
<keyword evidence="5" id="KW-1185">Reference proteome</keyword>
<dbReference type="InParanoid" id="E5R4E3"/>
<reference evidence="5" key="1">
    <citation type="journal article" date="2011" name="Nat. Commun.">
        <title>Effector diversification within compartments of the Leptosphaeria maculans genome affected by Repeat-Induced Point mutations.</title>
        <authorList>
            <person name="Rouxel T."/>
            <person name="Grandaubert J."/>
            <person name="Hane J.K."/>
            <person name="Hoede C."/>
            <person name="van de Wouw A.P."/>
            <person name="Couloux A."/>
            <person name="Dominguez V."/>
            <person name="Anthouard V."/>
            <person name="Bally P."/>
            <person name="Bourras S."/>
            <person name="Cozijnsen A.J."/>
            <person name="Ciuffetti L.M."/>
            <person name="Degrave A."/>
            <person name="Dilmaghani A."/>
            <person name="Duret L."/>
            <person name="Fudal I."/>
            <person name="Goodwin S.B."/>
            <person name="Gout L."/>
            <person name="Glaser N."/>
            <person name="Linglin J."/>
            <person name="Kema G.H.J."/>
            <person name="Lapalu N."/>
            <person name="Lawrence C.B."/>
            <person name="May K."/>
            <person name="Meyer M."/>
            <person name="Ollivier B."/>
            <person name="Poulain J."/>
            <person name="Schoch C.L."/>
            <person name="Simon A."/>
            <person name="Spatafora J.W."/>
            <person name="Stachowiak A."/>
            <person name="Turgeon B.G."/>
            <person name="Tyler B.M."/>
            <person name="Vincent D."/>
            <person name="Weissenbach J."/>
            <person name="Amselem J."/>
            <person name="Quesneville H."/>
            <person name="Oliver R.P."/>
            <person name="Wincker P."/>
            <person name="Balesdent M.-H."/>
            <person name="Howlett B.J."/>
        </authorList>
    </citation>
    <scope>NUCLEOTIDE SEQUENCE [LARGE SCALE GENOMIC DNA]</scope>
    <source>
        <strain evidence="5">JN3 / isolate v23.1.3 / race Av1-4-5-6-7-8</strain>
    </source>
</reference>
<evidence type="ECO:0000256" key="3">
    <source>
        <dbReference type="SAM" id="SignalP"/>
    </source>
</evidence>
<dbReference type="Proteomes" id="UP000002668">
    <property type="component" value="Genome"/>
</dbReference>
<evidence type="ECO:0000313" key="5">
    <source>
        <dbReference type="Proteomes" id="UP000002668"/>
    </source>
</evidence>
<dbReference type="VEuPathDB" id="FungiDB:LEMA_P046170.1"/>
<name>E5R4E3_LEPMJ</name>
<feature type="transmembrane region" description="Helical" evidence="2">
    <location>
        <begin position="332"/>
        <end position="354"/>
    </location>
</feature>
<accession>E5R4E3</accession>
<dbReference type="HOGENOM" id="CLU_636165_0_0_1"/>
<dbReference type="OMA" id="VWENMRR"/>
<gene>
    <name evidence="4" type="ORF">LEMA_P046170.1</name>
</gene>
<proteinExistence type="predicted"/>
<keyword evidence="2" id="KW-1133">Transmembrane helix</keyword>
<keyword evidence="2" id="KW-0472">Membrane</keyword>
<dbReference type="eggNOG" id="ENOG502T1P8">
    <property type="taxonomic scope" value="Eukaryota"/>
</dbReference>
<evidence type="ECO:0000256" key="1">
    <source>
        <dbReference type="SAM" id="MobiDB-lite"/>
    </source>
</evidence>
<dbReference type="AlphaFoldDB" id="E5R4E3"/>
<dbReference type="OrthoDB" id="3917128at2759"/>
<protein>
    <recommendedName>
        <fullName evidence="6">Autophagy-related protein 27</fullName>
    </recommendedName>
</protein>
<evidence type="ECO:0008006" key="6">
    <source>
        <dbReference type="Google" id="ProtNLM"/>
    </source>
</evidence>
<dbReference type="GeneID" id="13283914"/>
<dbReference type="EMBL" id="FP929083">
    <property type="protein sequence ID" value="CBX91911.1"/>
    <property type="molecule type" value="Genomic_DNA"/>
</dbReference>
<feature type="region of interest" description="Disordered" evidence="1">
    <location>
        <begin position="387"/>
        <end position="415"/>
    </location>
</feature>
<evidence type="ECO:0000313" key="4">
    <source>
        <dbReference type="EMBL" id="CBX91911.1"/>
    </source>
</evidence>
<keyword evidence="2" id="KW-0812">Transmembrane</keyword>
<feature type="signal peptide" evidence="3">
    <location>
        <begin position="1"/>
        <end position="20"/>
    </location>
</feature>
<sequence length="463" mass="51526">MTPLSGAFFLSLLLCIVVHCAEIHTPLDCQGRSEHAAACAQPADSIVAIAPGLSYLVSIACHDCPYVKSSWTADHKPLRTDQILAAMCMQLLNLTLAADNRTILLNDETVYPLPTIPTPPQFWVTQRPHPFSNANLTSGLACPDPYCKGDDTHSVCKAWCTDLRLSSLQIDYLYTVEPSQHGGADHSPTRYWEVTMEVIGGKAGTGFPHWKFDKAAQQSLWFLVRGTPVQRGKAGGPKDSGGASDLFGAGSKESSVYEYRIVNLRLGPGTYKFPSEKPLTIWQTMGRFLGADVWQEEGKRFLYLDEDWGDYGKTGTLRNSFGRFIHWNGWFIFWYIFLSSIAALVLVIGGYRLYFWAQQQKQLMFWDGMDNVWDRLRHEPQADEGASLLPGAYQDEPGSSSSSAPSRYTDEPLSMKPLPKASLAAYGDSRHRSDWVENVRGPKASKTGATITKRTAFRYTSIN</sequence>
<organism evidence="5">
    <name type="scientific">Leptosphaeria maculans (strain JN3 / isolate v23.1.3 / race Av1-4-5-6-7-8)</name>
    <name type="common">Blackleg fungus</name>
    <name type="synonym">Phoma lingam</name>
    <dbReference type="NCBI Taxonomy" id="985895"/>
    <lineage>
        <taxon>Eukaryota</taxon>
        <taxon>Fungi</taxon>
        <taxon>Dikarya</taxon>
        <taxon>Ascomycota</taxon>
        <taxon>Pezizomycotina</taxon>
        <taxon>Dothideomycetes</taxon>
        <taxon>Pleosporomycetidae</taxon>
        <taxon>Pleosporales</taxon>
        <taxon>Pleosporineae</taxon>
        <taxon>Leptosphaeriaceae</taxon>
        <taxon>Plenodomus</taxon>
        <taxon>Plenodomus lingam/Leptosphaeria maculans species complex</taxon>
    </lineage>
</organism>
<feature type="chain" id="PRO_5003198354" description="Autophagy-related protein 27" evidence="3">
    <location>
        <begin position="21"/>
        <end position="463"/>
    </location>
</feature>
<evidence type="ECO:0000256" key="2">
    <source>
        <dbReference type="SAM" id="Phobius"/>
    </source>
</evidence>